<gene>
    <name evidence="2" type="ORF">SDC9_37279</name>
</gene>
<proteinExistence type="predicted"/>
<dbReference type="EMBL" id="VSSQ01000323">
    <property type="protein sequence ID" value="MPL91214.1"/>
    <property type="molecule type" value="Genomic_DNA"/>
</dbReference>
<name>A0A644VIK2_9ZZZZ</name>
<accession>A0A644VIK2</accession>
<dbReference type="AlphaFoldDB" id="A0A644VIK2"/>
<evidence type="ECO:0000256" key="1">
    <source>
        <dbReference type="SAM" id="MobiDB-lite"/>
    </source>
</evidence>
<reference evidence="2" key="1">
    <citation type="submission" date="2019-08" db="EMBL/GenBank/DDBJ databases">
        <authorList>
            <person name="Kucharzyk K."/>
            <person name="Murdoch R.W."/>
            <person name="Higgins S."/>
            <person name="Loffler F."/>
        </authorList>
    </citation>
    <scope>NUCLEOTIDE SEQUENCE</scope>
</reference>
<feature type="region of interest" description="Disordered" evidence="1">
    <location>
        <begin position="1"/>
        <end position="54"/>
    </location>
</feature>
<protein>
    <submittedName>
        <fullName evidence="2">Uncharacterized protein</fullName>
    </submittedName>
</protein>
<organism evidence="2">
    <name type="scientific">bioreactor metagenome</name>
    <dbReference type="NCBI Taxonomy" id="1076179"/>
    <lineage>
        <taxon>unclassified sequences</taxon>
        <taxon>metagenomes</taxon>
        <taxon>ecological metagenomes</taxon>
    </lineage>
</organism>
<evidence type="ECO:0000313" key="2">
    <source>
        <dbReference type="EMBL" id="MPL91214.1"/>
    </source>
</evidence>
<sequence>MENSPDSSSPHKKEKTASSLSSAMAAPDATAEIPRKTSALLPSGPRSMTETFHRPRIRSMRDFATLRLSFTLLLPRTTKETKSTPENRAVFLPLREMALLLHYFIGFEDVSFFEILVIGKADPAFVAGRHFLGVVLEPPEV</sequence>
<comment type="caution">
    <text evidence="2">The sequence shown here is derived from an EMBL/GenBank/DDBJ whole genome shotgun (WGS) entry which is preliminary data.</text>
</comment>